<dbReference type="InterPro" id="IPR000838">
    <property type="entry name" value="RNA_pol_sigma70_ECF_CS"/>
</dbReference>
<dbReference type="InterPro" id="IPR013325">
    <property type="entry name" value="RNA_pol_sigma_r2"/>
</dbReference>
<dbReference type="CDD" id="cd06171">
    <property type="entry name" value="Sigma70_r4"/>
    <property type="match status" value="1"/>
</dbReference>
<dbReference type="InterPro" id="IPR013249">
    <property type="entry name" value="RNA_pol_sigma70_r4_t2"/>
</dbReference>
<reference evidence="9 10" key="1">
    <citation type="submission" date="2017-08" db="EMBL/GenBank/DDBJ databases">
        <title>Whole Genome Sequence of Sphingobium hydrophobicum C1: Insights into Adaption to the Electronic-waste Contaminated Sediment.</title>
        <authorList>
            <person name="Song D."/>
            <person name="Chen X."/>
            <person name="Xu M."/>
        </authorList>
    </citation>
    <scope>NUCLEOTIDE SEQUENCE [LARGE SCALE GENOMIC DNA]</scope>
    <source>
        <strain evidence="9 10">C1</strain>
    </source>
</reference>
<proteinExistence type="inferred from homology"/>
<dbReference type="InterPro" id="IPR007627">
    <property type="entry name" value="RNA_pol_sigma70_r2"/>
</dbReference>
<evidence type="ECO:0000313" key="9">
    <source>
        <dbReference type="EMBL" id="ASY46132.1"/>
    </source>
</evidence>
<evidence type="ECO:0000256" key="4">
    <source>
        <dbReference type="ARBA" id="ARBA00023125"/>
    </source>
</evidence>
<keyword evidence="3 6" id="KW-0731">Sigma factor</keyword>
<dbReference type="InterPro" id="IPR013324">
    <property type="entry name" value="RNA_pol_sigma_r3/r4-like"/>
</dbReference>
<dbReference type="Gene3D" id="1.10.1740.10">
    <property type="match status" value="1"/>
</dbReference>
<dbReference type="EMBL" id="CP022746">
    <property type="protein sequence ID" value="ASY46132.1"/>
    <property type="molecule type" value="Genomic_DNA"/>
</dbReference>
<evidence type="ECO:0000259" key="8">
    <source>
        <dbReference type="Pfam" id="PF08281"/>
    </source>
</evidence>
<dbReference type="Proteomes" id="UP000217141">
    <property type="component" value="Chromosome II"/>
</dbReference>
<feature type="domain" description="RNA polymerase sigma-70 region 2" evidence="7">
    <location>
        <begin position="26"/>
        <end position="92"/>
    </location>
</feature>
<sequence>MTPGEPDDRTLAAHALAGHQDAYAALMRRHRDAVWRLARGHVGDNDEALDITQEVFIAAFAALARYDGARPFRAWIARITLNKCRDWGRRRAVRRFFAFARPIDEAGDIADVAPDPEAALQSQRELARINAAIAALPAPLKDVLLLRTIEAMSQADTAATLGLSEKAVETRLYRARAKLSESLRDDAAPRV</sequence>
<organism evidence="9 10">
    <name type="scientific">Sphingobium xenophagum</name>
    <dbReference type="NCBI Taxonomy" id="121428"/>
    <lineage>
        <taxon>Bacteria</taxon>
        <taxon>Pseudomonadati</taxon>
        <taxon>Pseudomonadota</taxon>
        <taxon>Alphaproteobacteria</taxon>
        <taxon>Sphingomonadales</taxon>
        <taxon>Sphingomonadaceae</taxon>
        <taxon>Sphingobium</taxon>
    </lineage>
</organism>
<dbReference type="SUPFAM" id="SSF88659">
    <property type="entry name" value="Sigma3 and sigma4 domains of RNA polymerase sigma factors"/>
    <property type="match status" value="1"/>
</dbReference>
<dbReference type="Pfam" id="PF08281">
    <property type="entry name" value="Sigma70_r4_2"/>
    <property type="match status" value="1"/>
</dbReference>
<feature type="domain" description="RNA polymerase sigma factor 70 region 4 type 2" evidence="8">
    <location>
        <begin position="128"/>
        <end position="179"/>
    </location>
</feature>
<evidence type="ECO:0000256" key="2">
    <source>
        <dbReference type="ARBA" id="ARBA00023015"/>
    </source>
</evidence>
<evidence type="ECO:0000256" key="6">
    <source>
        <dbReference type="RuleBase" id="RU000716"/>
    </source>
</evidence>
<accession>A0A249MXY4</accession>
<gene>
    <name evidence="9" type="ORF">CJD35_16690</name>
</gene>
<dbReference type="PANTHER" id="PTHR43133">
    <property type="entry name" value="RNA POLYMERASE ECF-TYPE SIGMA FACTO"/>
    <property type="match status" value="1"/>
</dbReference>
<evidence type="ECO:0000256" key="1">
    <source>
        <dbReference type="ARBA" id="ARBA00010641"/>
    </source>
</evidence>
<name>A0A249MXY4_SPHXE</name>
<dbReference type="PROSITE" id="PS01063">
    <property type="entry name" value="SIGMA70_ECF"/>
    <property type="match status" value="1"/>
</dbReference>
<dbReference type="NCBIfam" id="TIGR02937">
    <property type="entry name" value="sigma70-ECF"/>
    <property type="match status" value="1"/>
</dbReference>
<keyword evidence="5 6" id="KW-0804">Transcription</keyword>
<evidence type="ECO:0000259" key="7">
    <source>
        <dbReference type="Pfam" id="PF04542"/>
    </source>
</evidence>
<dbReference type="GO" id="GO:0003677">
    <property type="term" value="F:DNA binding"/>
    <property type="evidence" value="ECO:0007669"/>
    <property type="project" value="UniProtKB-KW"/>
</dbReference>
<dbReference type="InterPro" id="IPR014284">
    <property type="entry name" value="RNA_pol_sigma-70_dom"/>
</dbReference>
<dbReference type="SUPFAM" id="SSF88946">
    <property type="entry name" value="Sigma2 domain of RNA polymerase sigma factors"/>
    <property type="match status" value="1"/>
</dbReference>
<dbReference type="Pfam" id="PF04542">
    <property type="entry name" value="Sigma70_r2"/>
    <property type="match status" value="1"/>
</dbReference>
<dbReference type="RefSeq" id="WP_017181900.1">
    <property type="nucleotide sequence ID" value="NZ_CP022746.1"/>
</dbReference>
<dbReference type="InterPro" id="IPR039425">
    <property type="entry name" value="RNA_pol_sigma-70-like"/>
</dbReference>
<dbReference type="GO" id="GO:0016987">
    <property type="term" value="F:sigma factor activity"/>
    <property type="evidence" value="ECO:0007669"/>
    <property type="project" value="UniProtKB-KW"/>
</dbReference>
<comment type="similarity">
    <text evidence="1 6">Belongs to the sigma-70 factor family. ECF subfamily.</text>
</comment>
<keyword evidence="2 6" id="KW-0805">Transcription regulation</keyword>
<keyword evidence="4 6" id="KW-0238">DNA-binding</keyword>
<protein>
    <recommendedName>
        <fullName evidence="6">RNA polymerase sigma factor</fullName>
    </recommendedName>
</protein>
<dbReference type="Gene3D" id="1.10.10.10">
    <property type="entry name" value="Winged helix-like DNA-binding domain superfamily/Winged helix DNA-binding domain"/>
    <property type="match status" value="1"/>
</dbReference>
<dbReference type="AlphaFoldDB" id="A0A249MXY4"/>
<evidence type="ECO:0000256" key="3">
    <source>
        <dbReference type="ARBA" id="ARBA00023082"/>
    </source>
</evidence>
<dbReference type="KEGG" id="shyd:CJD35_16690"/>
<dbReference type="GO" id="GO:0006352">
    <property type="term" value="P:DNA-templated transcription initiation"/>
    <property type="evidence" value="ECO:0007669"/>
    <property type="project" value="InterPro"/>
</dbReference>
<dbReference type="InterPro" id="IPR036388">
    <property type="entry name" value="WH-like_DNA-bd_sf"/>
</dbReference>
<evidence type="ECO:0000313" key="10">
    <source>
        <dbReference type="Proteomes" id="UP000217141"/>
    </source>
</evidence>
<dbReference type="PANTHER" id="PTHR43133:SF8">
    <property type="entry name" value="RNA POLYMERASE SIGMA FACTOR HI_1459-RELATED"/>
    <property type="match status" value="1"/>
</dbReference>
<evidence type="ECO:0000256" key="5">
    <source>
        <dbReference type="ARBA" id="ARBA00023163"/>
    </source>
</evidence>